<keyword evidence="1" id="KW-0812">Transmembrane</keyword>
<keyword evidence="1" id="KW-0472">Membrane</keyword>
<evidence type="ECO:0000313" key="2">
    <source>
        <dbReference type="EMBL" id="QZO02272.1"/>
    </source>
</evidence>
<dbReference type="PANTHER" id="PTHR38434:SF1">
    <property type="entry name" value="BLL2549 PROTEIN"/>
    <property type="match status" value="1"/>
</dbReference>
<gene>
    <name evidence="2" type="ORF">K6K41_04685</name>
</gene>
<feature type="transmembrane region" description="Helical" evidence="1">
    <location>
        <begin position="21"/>
        <end position="41"/>
    </location>
</feature>
<reference evidence="2" key="1">
    <citation type="submission" date="2021-08" db="EMBL/GenBank/DDBJ databases">
        <authorList>
            <person name="Zhang H."/>
            <person name="Xu M."/>
            <person name="Yu Z."/>
            <person name="Yang L."/>
            <person name="Cai Y."/>
        </authorList>
    </citation>
    <scope>NUCLEOTIDE SEQUENCE</scope>
    <source>
        <strain evidence="2">CHL1</strain>
    </source>
</reference>
<keyword evidence="3" id="KW-1185">Reference proteome</keyword>
<dbReference type="InterPro" id="IPR019286">
    <property type="entry name" value="DUF2339_TM"/>
</dbReference>
<feature type="transmembrane region" description="Helical" evidence="1">
    <location>
        <begin position="113"/>
        <end position="133"/>
    </location>
</feature>
<dbReference type="AlphaFoldDB" id="A0A9E6RJQ1"/>
<dbReference type="Pfam" id="PF10101">
    <property type="entry name" value="DUF2339"/>
    <property type="match status" value="1"/>
</dbReference>
<proteinExistence type="predicted"/>
<dbReference type="EMBL" id="CP081869">
    <property type="protein sequence ID" value="QZO02272.1"/>
    <property type="molecule type" value="Genomic_DNA"/>
</dbReference>
<feature type="transmembrane region" description="Helical" evidence="1">
    <location>
        <begin position="61"/>
        <end position="80"/>
    </location>
</feature>
<accession>A0A9E6RJQ1</accession>
<keyword evidence="1" id="KW-1133">Transmembrane helix</keyword>
<protein>
    <submittedName>
        <fullName evidence="2">DUF2339 domain-containing protein</fullName>
    </submittedName>
</protein>
<dbReference type="PANTHER" id="PTHR38434">
    <property type="entry name" value="BLL2549 PROTEIN"/>
    <property type="match status" value="1"/>
</dbReference>
<organism evidence="2 3">
    <name type="scientific">Chenggangzhangella methanolivorans</name>
    <dbReference type="NCBI Taxonomy" id="1437009"/>
    <lineage>
        <taxon>Bacteria</taxon>
        <taxon>Pseudomonadati</taxon>
        <taxon>Pseudomonadota</taxon>
        <taxon>Alphaproteobacteria</taxon>
        <taxon>Hyphomicrobiales</taxon>
        <taxon>Methylopilaceae</taxon>
        <taxon>Chenggangzhangella</taxon>
    </lineage>
</organism>
<evidence type="ECO:0000313" key="3">
    <source>
        <dbReference type="Proteomes" id="UP000825701"/>
    </source>
</evidence>
<sequence>MLPALAAFAAARFAGEGRPVWLRRALGGAALALAFAFLTLFVRRAFAGPELDGPFESDAEWYVYSAVWLVFALALLTVGVVRRSQTLRLASALIAVLVVLKVFLLDLAGLGGVWRAVSFIGLGGVLIGVGLVYQRLLFPKPAASA</sequence>
<evidence type="ECO:0000256" key="1">
    <source>
        <dbReference type="SAM" id="Phobius"/>
    </source>
</evidence>
<dbReference type="Proteomes" id="UP000825701">
    <property type="component" value="Chromosome"/>
</dbReference>
<name>A0A9E6RJQ1_9HYPH</name>
<feature type="transmembrane region" description="Helical" evidence="1">
    <location>
        <begin position="87"/>
        <end position="107"/>
    </location>
</feature>
<dbReference type="KEGG" id="cmet:K6K41_04685"/>